<feature type="transmembrane region" description="Helical" evidence="2">
    <location>
        <begin position="21"/>
        <end position="41"/>
    </location>
</feature>
<sequence length="117" mass="13753">MAVLRSLMSNRYVRWTRQYPELFITWCVMTYTFGVAGYMLGQRGMLIEHDTQVRIPREKAHPWEDSDEDHGNNLLYGYKYFPRGDTSKEPKKSPSPIQYSTVTTKGIPQNLLERFSK</sequence>
<dbReference type="Proteomes" id="UP000016088">
    <property type="component" value="Unassembled WGS sequence"/>
</dbReference>
<protein>
    <submittedName>
        <fullName evidence="3">Fungal protein</fullName>
    </submittedName>
</protein>
<evidence type="ECO:0000313" key="3">
    <source>
        <dbReference type="EMBL" id="EPX74044.1"/>
    </source>
</evidence>
<keyword evidence="2" id="KW-0812">Transmembrane</keyword>
<accession>S9RJ57</accession>
<dbReference type="AlphaFoldDB" id="S9RJ57"/>
<dbReference type="VEuPathDB" id="FungiDB:SOCG_03261"/>
<organism evidence="3 4">
    <name type="scientific">Schizosaccharomyces octosporus (strain yFS286)</name>
    <name type="common">Fission yeast</name>
    <name type="synonym">Octosporomyces octosporus</name>
    <dbReference type="NCBI Taxonomy" id="483514"/>
    <lineage>
        <taxon>Eukaryota</taxon>
        <taxon>Fungi</taxon>
        <taxon>Dikarya</taxon>
        <taxon>Ascomycota</taxon>
        <taxon>Taphrinomycotina</taxon>
        <taxon>Schizosaccharomycetes</taxon>
        <taxon>Schizosaccharomycetales</taxon>
        <taxon>Schizosaccharomycetaceae</taxon>
        <taxon>Schizosaccharomyces</taxon>
    </lineage>
</organism>
<proteinExistence type="predicted"/>
<dbReference type="PANTHER" id="PTHR40466">
    <property type="entry name" value="EXPRESSED PROTEIN"/>
    <property type="match status" value="1"/>
</dbReference>
<dbReference type="eggNOG" id="ENOG502SD32">
    <property type="taxonomic scope" value="Eukaryota"/>
</dbReference>
<dbReference type="EMBL" id="KE503206">
    <property type="protein sequence ID" value="EPX74044.1"/>
    <property type="molecule type" value="Genomic_DNA"/>
</dbReference>
<keyword evidence="2" id="KW-0472">Membrane</keyword>
<dbReference type="OMA" id="PELFITW"/>
<reference evidence="3 4" key="1">
    <citation type="journal article" date="2011" name="Science">
        <title>Comparative functional genomics of the fission yeasts.</title>
        <authorList>
            <person name="Rhind N."/>
            <person name="Chen Z."/>
            <person name="Yassour M."/>
            <person name="Thompson D.A."/>
            <person name="Haas B.J."/>
            <person name="Habib N."/>
            <person name="Wapinski I."/>
            <person name="Roy S."/>
            <person name="Lin M.F."/>
            <person name="Heiman D.I."/>
            <person name="Young S.K."/>
            <person name="Furuya K."/>
            <person name="Guo Y."/>
            <person name="Pidoux A."/>
            <person name="Chen H.M."/>
            <person name="Robbertse B."/>
            <person name="Goldberg J.M."/>
            <person name="Aoki K."/>
            <person name="Bayne E.H."/>
            <person name="Berlin A.M."/>
            <person name="Desjardins C.A."/>
            <person name="Dobbs E."/>
            <person name="Dukaj L."/>
            <person name="Fan L."/>
            <person name="FitzGerald M.G."/>
            <person name="French C."/>
            <person name="Gujja S."/>
            <person name="Hansen K."/>
            <person name="Keifenheim D."/>
            <person name="Levin J.Z."/>
            <person name="Mosher R.A."/>
            <person name="Mueller C.A."/>
            <person name="Pfiffner J."/>
            <person name="Priest M."/>
            <person name="Russ C."/>
            <person name="Smialowska A."/>
            <person name="Swoboda P."/>
            <person name="Sykes S.M."/>
            <person name="Vaughn M."/>
            <person name="Vengrova S."/>
            <person name="Yoder R."/>
            <person name="Zeng Q."/>
            <person name="Allshire R."/>
            <person name="Baulcombe D."/>
            <person name="Birren B.W."/>
            <person name="Brown W."/>
            <person name="Ekwall K."/>
            <person name="Kellis M."/>
            <person name="Leatherwood J."/>
            <person name="Levin H."/>
            <person name="Margalit H."/>
            <person name="Martienssen R."/>
            <person name="Nieduszynski C.A."/>
            <person name="Spatafora J.W."/>
            <person name="Friedman N."/>
            <person name="Dalgaard J.Z."/>
            <person name="Baumann P."/>
            <person name="Niki H."/>
            <person name="Regev A."/>
            <person name="Nusbaum C."/>
        </authorList>
    </citation>
    <scope>NUCLEOTIDE SEQUENCE [LARGE SCALE GENOMIC DNA]</scope>
    <source>
        <strain evidence="4">yFS286</strain>
    </source>
</reference>
<evidence type="ECO:0000313" key="4">
    <source>
        <dbReference type="Proteomes" id="UP000016088"/>
    </source>
</evidence>
<name>S9RJ57_SCHOY</name>
<gene>
    <name evidence="3" type="ORF">SOCG_03261</name>
</gene>
<dbReference type="PANTHER" id="PTHR40466:SF1">
    <property type="entry name" value="FUNGAL PROTEIN"/>
    <property type="match status" value="1"/>
</dbReference>
<keyword evidence="4" id="KW-1185">Reference proteome</keyword>
<evidence type="ECO:0000256" key="2">
    <source>
        <dbReference type="SAM" id="Phobius"/>
    </source>
</evidence>
<dbReference type="GeneID" id="25032233"/>
<dbReference type="RefSeq" id="XP_013017203.1">
    <property type="nucleotide sequence ID" value="XM_013161749.1"/>
</dbReference>
<feature type="region of interest" description="Disordered" evidence="1">
    <location>
        <begin position="81"/>
        <end position="105"/>
    </location>
</feature>
<feature type="compositionally biased region" description="Polar residues" evidence="1">
    <location>
        <begin position="95"/>
        <end position="105"/>
    </location>
</feature>
<dbReference type="HOGENOM" id="CLU_2086165_0_0_1"/>
<dbReference type="InterPro" id="IPR039965">
    <property type="entry name" value="C3H7.08c"/>
</dbReference>
<evidence type="ECO:0000256" key="1">
    <source>
        <dbReference type="SAM" id="MobiDB-lite"/>
    </source>
</evidence>
<keyword evidence="2" id="KW-1133">Transmembrane helix</keyword>